<dbReference type="InterPro" id="IPR016181">
    <property type="entry name" value="Acyl_CoA_acyltransferase"/>
</dbReference>
<protein>
    <submittedName>
        <fullName evidence="3">Uncharacterized protein</fullName>
    </submittedName>
</protein>
<sequence>MIWRAGAKNRGTLLPLGVLSYYRITARGYPGPFAAGILFVKIRPRHMRYGGSMNIQETPEGFEIRDGETRAAFIQVDDDGETWTLPHTVTDPAYRGQGLASQLVQAVVDAARERGKTLRAVCPYVVAWFEKHPDKLAGIKH</sequence>
<dbReference type="EMBL" id="AGWL01000005">
    <property type="protein sequence ID" value="EKU95075.1"/>
    <property type="molecule type" value="Genomic_DNA"/>
</dbReference>
<dbReference type="Pfam" id="PF14542">
    <property type="entry name" value="Acetyltransf_CG"/>
    <property type="match status" value="1"/>
</dbReference>
<dbReference type="PROSITE" id="PS51729">
    <property type="entry name" value="GNAT_YJDJ"/>
    <property type="match status" value="1"/>
</dbReference>
<name>K9F0P1_9ACTO</name>
<dbReference type="CDD" id="cd04301">
    <property type="entry name" value="NAT_SF"/>
    <property type="match status" value="1"/>
</dbReference>
<dbReference type="PROSITE" id="PS51186">
    <property type="entry name" value="GNAT"/>
    <property type="match status" value="1"/>
</dbReference>
<gene>
    <name evidence="3" type="ORF">HMPREF9233_00836</name>
</gene>
<evidence type="ECO:0000259" key="1">
    <source>
        <dbReference type="PROSITE" id="PS51186"/>
    </source>
</evidence>
<dbReference type="PATRIC" id="fig|883066.3.peg.872"/>
<keyword evidence="4" id="KW-1185">Reference proteome</keyword>
<dbReference type="PANTHER" id="PTHR31435">
    <property type="entry name" value="PROTEIN NATD1"/>
    <property type="match status" value="1"/>
</dbReference>
<organism evidence="3 4">
    <name type="scientific">Actinobaculum massiliense ACS-171-V-Col2</name>
    <dbReference type="NCBI Taxonomy" id="883066"/>
    <lineage>
        <taxon>Bacteria</taxon>
        <taxon>Bacillati</taxon>
        <taxon>Actinomycetota</taxon>
        <taxon>Actinomycetes</taxon>
        <taxon>Actinomycetales</taxon>
        <taxon>Actinomycetaceae</taxon>
        <taxon>Actinobaculum</taxon>
    </lineage>
</organism>
<dbReference type="InterPro" id="IPR045057">
    <property type="entry name" value="Gcn5-rel_NAT"/>
</dbReference>
<proteinExistence type="predicted"/>
<dbReference type="SUPFAM" id="SSF55729">
    <property type="entry name" value="Acyl-CoA N-acyltransferases (Nat)"/>
    <property type="match status" value="1"/>
</dbReference>
<reference evidence="3 4" key="1">
    <citation type="submission" date="2012-09" db="EMBL/GenBank/DDBJ databases">
        <title>The Genome Sequence of Actinobaculum massiliae ACS-171-V-COL2.</title>
        <authorList>
            <consortium name="The Broad Institute Genome Sequencing Platform"/>
            <person name="Earl A."/>
            <person name="Ward D."/>
            <person name="Feldgarden M."/>
            <person name="Gevers D."/>
            <person name="Saerens B."/>
            <person name="Vaneechoutte M."/>
            <person name="Walker B."/>
            <person name="Young S.K."/>
            <person name="Zeng Q."/>
            <person name="Gargeya S."/>
            <person name="Fitzgerald M."/>
            <person name="Haas B."/>
            <person name="Abouelleil A."/>
            <person name="Alvarado L."/>
            <person name="Arachchi H.M."/>
            <person name="Berlin A."/>
            <person name="Chapman S.B."/>
            <person name="Goldberg J."/>
            <person name="Griggs A."/>
            <person name="Gujja S."/>
            <person name="Hansen M."/>
            <person name="Howarth C."/>
            <person name="Imamovic A."/>
            <person name="Larimer J."/>
            <person name="McCowen C."/>
            <person name="Montmayeur A."/>
            <person name="Murphy C."/>
            <person name="Neiman D."/>
            <person name="Pearson M."/>
            <person name="Priest M."/>
            <person name="Roberts A."/>
            <person name="Saif S."/>
            <person name="Shea T."/>
            <person name="Sisk P."/>
            <person name="Sykes S."/>
            <person name="Wortman J."/>
            <person name="Nusbaum C."/>
            <person name="Birren B."/>
        </authorList>
    </citation>
    <scope>NUCLEOTIDE SEQUENCE [LARGE SCALE GENOMIC DNA]</scope>
    <source>
        <strain evidence="4">ACS-171-V-Col2</strain>
    </source>
</reference>
<feature type="domain" description="N-acetyltransferase" evidence="1">
    <location>
        <begin position="64"/>
        <end position="141"/>
    </location>
</feature>
<comment type="caution">
    <text evidence="3">The sequence shown here is derived from an EMBL/GenBank/DDBJ whole genome shotgun (WGS) entry which is preliminary data.</text>
</comment>
<dbReference type="eggNOG" id="COG2388">
    <property type="taxonomic scope" value="Bacteria"/>
</dbReference>
<dbReference type="HOGENOM" id="CLU_1821249_0_0_11"/>
<evidence type="ECO:0000313" key="4">
    <source>
        <dbReference type="Proteomes" id="UP000009888"/>
    </source>
</evidence>
<dbReference type="InterPro" id="IPR031165">
    <property type="entry name" value="GNAT_YJDJ"/>
</dbReference>
<dbReference type="STRING" id="202789.GCA_001457435_01289"/>
<accession>K9F0P1</accession>
<evidence type="ECO:0000313" key="3">
    <source>
        <dbReference type="EMBL" id="EKU95075.1"/>
    </source>
</evidence>
<dbReference type="Proteomes" id="UP000009888">
    <property type="component" value="Unassembled WGS sequence"/>
</dbReference>
<dbReference type="PANTHER" id="PTHR31435:SF10">
    <property type="entry name" value="BSR4717 PROTEIN"/>
    <property type="match status" value="1"/>
</dbReference>
<dbReference type="GO" id="GO:0016747">
    <property type="term" value="F:acyltransferase activity, transferring groups other than amino-acyl groups"/>
    <property type="evidence" value="ECO:0007669"/>
    <property type="project" value="InterPro"/>
</dbReference>
<evidence type="ECO:0000259" key="2">
    <source>
        <dbReference type="PROSITE" id="PS51729"/>
    </source>
</evidence>
<dbReference type="InterPro" id="IPR000182">
    <property type="entry name" value="GNAT_dom"/>
</dbReference>
<feature type="domain" description="N-acetyltransferase" evidence="2">
    <location>
        <begin position="54"/>
        <end position="140"/>
    </location>
</feature>
<dbReference type="AlphaFoldDB" id="K9F0P1"/>
<dbReference type="Gene3D" id="3.40.630.30">
    <property type="match status" value="1"/>
</dbReference>